<dbReference type="SUPFAM" id="SSF53383">
    <property type="entry name" value="PLP-dependent transferases"/>
    <property type="match status" value="1"/>
</dbReference>
<dbReference type="InterPro" id="IPR015421">
    <property type="entry name" value="PyrdxlP-dep_Trfase_major"/>
</dbReference>
<dbReference type="InterPro" id="IPR015424">
    <property type="entry name" value="PyrdxlP-dep_Trfase"/>
</dbReference>
<evidence type="ECO:0000256" key="2">
    <source>
        <dbReference type="ARBA" id="ARBA00022679"/>
    </source>
</evidence>
<feature type="non-terminal residue" evidence="4">
    <location>
        <position position="283"/>
    </location>
</feature>
<evidence type="ECO:0008006" key="5">
    <source>
        <dbReference type="Google" id="ProtNLM"/>
    </source>
</evidence>
<keyword evidence="3" id="KW-0663">Pyridoxal phosphate</keyword>
<dbReference type="GO" id="GO:0030170">
    <property type="term" value="F:pyridoxal phosphate binding"/>
    <property type="evidence" value="ECO:0007669"/>
    <property type="project" value="InterPro"/>
</dbReference>
<dbReference type="Gene3D" id="3.40.640.10">
    <property type="entry name" value="Type I PLP-dependent aspartate aminotransferase-like (Major domain)"/>
    <property type="match status" value="1"/>
</dbReference>
<feature type="non-terminal residue" evidence="4">
    <location>
        <position position="1"/>
    </location>
</feature>
<dbReference type="AlphaFoldDB" id="A0A382VP73"/>
<dbReference type="InterPro" id="IPR015422">
    <property type="entry name" value="PyrdxlP-dep_Trfase_small"/>
</dbReference>
<dbReference type="EMBL" id="UINC01153524">
    <property type="protein sequence ID" value="SVD48293.1"/>
    <property type="molecule type" value="Genomic_DNA"/>
</dbReference>
<dbReference type="GO" id="GO:0004015">
    <property type="term" value="F:adenosylmethionine-8-amino-7-oxononanoate transaminase activity"/>
    <property type="evidence" value="ECO:0007669"/>
    <property type="project" value="TreeGrafter"/>
</dbReference>
<reference evidence="4" key="1">
    <citation type="submission" date="2018-05" db="EMBL/GenBank/DDBJ databases">
        <authorList>
            <person name="Lanie J.A."/>
            <person name="Ng W.-L."/>
            <person name="Kazmierczak K.M."/>
            <person name="Andrzejewski T.M."/>
            <person name="Davidsen T.M."/>
            <person name="Wayne K.J."/>
            <person name="Tettelin H."/>
            <person name="Glass J.I."/>
            <person name="Rusch D."/>
            <person name="Podicherti R."/>
            <person name="Tsui H.-C.T."/>
            <person name="Winkler M.E."/>
        </authorList>
    </citation>
    <scope>NUCLEOTIDE SEQUENCE</scope>
</reference>
<name>A0A382VP73_9ZZZZ</name>
<proteinExistence type="predicted"/>
<dbReference type="PANTHER" id="PTHR42684:SF3">
    <property type="entry name" value="ADENOSYLMETHIONINE-8-AMINO-7-OXONONANOATE AMINOTRANSFERASE"/>
    <property type="match status" value="1"/>
</dbReference>
<evidence type="ECO:0000256" key="1">
    <source>
        <dbReference type="ARBA" id="ARBA00022576"/>
    </source>
</evidence>
<dbReference type="GO" id="GO:0009102">
    <property type="term" value="P:biotin biosynthetic process"/>
    <property type="evidence" value="ECO:0007669"/>
    <property type="project" value="TreeGrafter"/>
</dbReference>
<accession>A0A382VP73</accession>
<keyword evidence="1" id="KW-0032">Aminotransferase</keyword>
<dbReference type="InterPro" id="IPR005814">
    <property type="entry name" value="Aminotrans_3"/>
</dbReference>
<organism evidence="4">
    <name type="scientific">marine metagenome</name>
    <dbReference type="NCBI Taxonomy" id="408172"/>
    <lineage>
        <taxon>unclassified sequences</taxon>
        <taxon>metagenomes</taxon>
        <taxon>ecological metagenomes</taxon>
    </lineage>
</organism>
<dbReference type="GO" id="GO:0009448">
    <property type="term" value="P:gamma-aminobutyric acid metabolic process"/>
    <property type="evidence" value="ECO:0007669"/>
    <property type="project" value="TreeGrafter"/>
</dbReference>
<gene>
    <name evidence="4" type="ORF">METZ01_LOCUS401147</name>
</gene>
<evidence type="ECO:0000256" key="3">
    <source>
        <dbReference type="ARBA" id="ARBA00022898"/>
    </source>
</evidence>
<evidence type="ECO:0000313" key="4">
    <source>
        <dbReference type="EMBL" id="SVD48293.1"/>
    </source>
</evidence>
<keyword evidence="2" id="KW-0808">Transferase</keyword>
<dbReference type="Pfam" id="PF00202">
    <property type="entry name" value="Aminotran_3"/>
    <property type="match status" value="1"/>
</dbReference>
<sequence>HRWGWWGRRFKSSLPDQKIDYYKKIFSIRIMLKSNFSHHLYGFTDLKSLNERGPTVLSHGKGIYVYDIHNKKYLDANSGLWNACAGFDHPGLVEVAQRQYSKFAGYHSLFGRLSEETLILSDKIIEVSPFDDGKVFFCNSGSEANDTAVKMLWMFNERKGYTNKRKIITRINAYHGVTLGATSMTGKPYIKEFGMPLKDFIHADCPHYWKYGLPKESEEDFSIRMAKNLEDLIIKEGPETIAGFFAEPVQGAGGVIPPSKNYFDLIQPVLKKYEIPMIADEVI</sequence>
<dbReference type="PANTHER" id="PTHR42684">
    <property type="entry name" value="ADENOSYLMETHIONINE-8-AMINO-7-OXONONANOATE AMINOTRANSFERASE"/>
    <property type="match status" value="1"/>
</dbReference>
<dbReference type="Gene3D" id="3.90.1150.10">
    <property type="entry name" value="Aspartate Aminotransferase, domain 1"/>
    <property type="match status" value="1"/>
</dbReference>
<protein>
    <recommendedName>
        <fullName evidence="5">Aminotransferase class III-fold pyridoxal phosphate-dependent enzyme</fullName>
    </recommendedName>
</protein>